<organism evidence="1 2">
    <name type="scientific">Protopolystoma xenopodis</name>
    <dbReference type="NCBI Taxonomy" id="117903"/>
    <lineage>
        <taxon>Eukaryota</taxon>
        <taxon>Metazoa</taxon>
        <taxon>Spiralia</taxon>
        <taxon>Lophotrochozoa</taxon>
        <taxon>Platyhelminthes</taxon>
        <taxon>Monogenea</taxon>
        <taxon>Polyopisthocotylea</taxon>
        <taxon>Polystomatidea</taxon>
        <taxon>Polystomatidae</taxon>
        <taxon>Protopolystoma</taxon>
    </lineage>
</organism>
<accession>A0A3S5BLH5</accession>
<name>A0A3S5BLH5_9PLAT</name>
<comment type="caution">
    <text evidence="1">The sequence shown here is derived from an EMBL/GenBank/DDBJ whole genome shotgun (WGS) entry which is preliminary data.</text>
</comment>
<proteinExistence type="predicted"/>
<reference evidence="1" key="1">
    <citation type="submission" date="2018-11" db="EMBL/GenBank/DDBJ databases">
        <authorList>
            <consortium name="Pathogen Informatics"/>
        </authorList>
    </citation>
    <scope>NUCLEOTIDE SEQUENCE</scope>
</reference>
<protein>
    <submittedName>
        <fullName evidence="1">Uncharacterized protein</fullName>
    </submittedName>
</protein>
<dbReference type="Proteomes" id="UP000784294">
    <property type="component" value="Unassembled WGS sequence"/>
</dbReference>
<keyword evidence="2" id="KW-1185">Reference proteome</keyword>
<dbReference type="EMBL" id="CAAALY010002991">
    <property type="protein sequence ID" value="VEL08032.1"/>
    <property type="molecule type" value="Genomic_DNA"/>
</dbReference>
<dbReference type="OrthoDB" id="10265679at2759"/>
<evidence type="ECO:0000313" key="2">
    <source>
        <dbReference type="Proteomes" id="UP000784294"/>
    </source>
</evidence>
<gene>
    <name evidence="1" type="ORF">PXEA_LOCUS1472</name>
</gene>
<sequence>MEYDSEWAERVKMEKFPWHNNQWIEAIQSADNGISSMPKGLPYKKNPGYGADVDFLDFQLQEVDGDEDDEDDKGILIDS</sequence>
<dbReference type="Pfam" id="PF05804">
    <property type="entry name" value="KAP"/>
    <property type="match status" value="1"/>
</dbReference>
<dbReference type="AlphaFoldDB" id="A0A3S5BLH5"/>
<evidence type="ECO:0000313" key="1">
    <source>
        <dbReference type="EMBL" id="VEL08032.1"/>
    </source>
</evidence>